<name>A0A087SY23_STEMI</name>
<organism evidence="2 3">
    <name type="scientific">Stegodyphus mimosarum</name>
    <name type="common">African social velvet spider</name>
    <dbReference type="NCBI Taxonomy" id="407821"/>
    <lineage>
        <taxon>Eukaryota</taxon>
        <taxon>Metazoa</taxon>
        <taxon>Ecdysozoa</taxon>
        <taxon>Arthropoda</taxon>
        <taxon>Chelicerata</taxon>
        <taxon>Arachnida</taxon>
        <taxon>Araneae</taxon>
        <taxon>Araneomorphae</taxon>
        <taxon>Entelegynae</taxon>
        <taxon>Eresoidea</taxon>
        <taxon>Eresidae</taxon>
        <taxon>Stegodyphus</taxon>
    </lineage>
</organism>
<keyword evidence="1" id="KW-0472">Membrane</keyword>
<evidence type="ECO:0000313" key="3">
    <source>
        <dbReference type="Proteomes" id="UP000054359"/>
    </source>
</evidence>
<keyword evidence="1" id="KW-1133">Transmembrane helix</keyword>
<accession>A0A087SY23</accession>
<reference evidence="2 3" key="1">
    <citation type="submission" date="2013-11" db="EMBL/GenBank/DDBJ databases">
        <title>Genome sequencing of Stegodyphus mimosarum.</title>
        <authorList>
            <person name="Bechsgaard J."/>
        </authorList>
    </citation>
    <scope>NUCLEOTIDE SEQUENCE [LARGE SCALE GENOMIC DNA]</scope>
</reference>
<evidence type="ECO:0000313" key="2">
    <source>
        <dbReference type="EMBL" id="KFM57762.1"/>
    </source>
</evidence>
<dbReference type="AlphaFoldDB" id="A0A087SY23"/>
<keyword evidence="1" id="KW-0812">Transmembrane</keyword>
<gene>
    <name evidence="2" type="ORF">X975_14321</name>
</gene>
<sequence>MYAKYKVVSANLIVTLACFSSIVKNETIKNRRYRYLLQMYIEILFSWVYFFIVRANMRFGIALDCISCN</sequence>
<proteinExistence type="predicted"/>
<feature type="transmembrane region" description="Helical" evidence="1">
    <location>
        <begin position="35"/>
        <end position="53"/>
    </location>
</feature>
<feature type="non-terminal residue" evidence="2">
    <location>
        <position position="69"/>
    </location>
</feature>
<dbReference type="PROSITE" id="PS51257">
    <property type="entry name" value="PROKAR_LIPOPROTEIN"/>
    <property type="match status" value="1"/>
</dbReference>
<evidence type="ECO:0000256" key="1">
    <source>
        <dbReference type="SAM" id="Phobius"/>
    </source>
</evidence>
<dbReference type="EMBL" id="KK112481">
    <property type="protein sequence ID" value="KFM57762.1"/>
    <property type="molecule type" value="Genomic_DNA"/>
</dbReference>
<keyword evidence="3" id="KW-1185">Reference proteome</keyword>
<dbReference type="Proteomes" id="UP000054359">
    <property type="component" value="Unassembled WGS sequence"/>
</dbReference>
<protein>
    <submittedName>
        <fullName evidence="2">Uncharacterized protein</fullName>
    </submittedName>
</protein>